<dbReference type="eggNOG" id="COG0810">
    <property type="taxonomic scope" value="Bacteria"/>
</dbReference>
<keyword evidence="2" id="KW-0472">Membrane</keyword>
<accession>A0A0H4WZE1</accession>
<dbReference type="OrthoDB" id="5523218at2"/>
<evidence type="ECO:0000313" key="3">
    <source>
        <dbReference type="EMBL" id="AKQ68811.1"/>
    </source>
</evidence>
<dbReference type="InterPro" id="IPR049806">
    <property type="entry name" value="MasK-like_C"/>
</dbReference>
<dbReference type="KEGG" id="mym:A176_005723"/>
<evidence type="ECO:0000313" key="4">
    <source>
        <dbReference type="Proteomes" id="UP000009026"/>
    </source>
</evidence>
<evidence type="ECO:0008006" key="5">
    <source>
        <dbReference type="Google" id="ProtNLM"/>
    </source>
</evidence>
<proteinExistence type="predicted"/>
<reference evidence="3 4" key="1">
    <citation type="journal article" date="2016" name="PLoS ONE">
        <title>Complete Genome Sequence and Comparative Genomics of a Novel Myxobacterium Myxococcus hansupus.</title>
        <authorList>
            <person name="Sharma G."/>
            <person name="Narwani T."/>
            <person name="Subramanian S."/>
        </authorList>
    </citation>
    <scope>NUCLEOTIDE SEQUENCE [LARGE SCALE GENOMIC DNA]</scope>
    <source>
        <strain evidence="4">mixupus</strain>
    </source>
</reference>
<dbReference type="PRINTS" id="PR01217">
    <property type="entry name" value="PRICHEXTENSN"/>
</dbReference>
<gene>
    <name evidence="3" type="ORF">A176_005723</name>
</gene>
<feature type="compositionally biased region" description="Pro residues" evidence="1">
    <location>
        <begin position="66"/>
        <end position="83"/>
    </location>
</feature>
<dbReference type="NCBIfam" id="NF033768">
    <property type="entry name" value="myxo_SS_tail"/>
    <property type="match status" value="1"/>
</dbReference>
<organism evidence="3 4">
    <name type="scientific">Pseudomyxococcus hansupus</name>
    <dbReference type="NCBI Taxonomy" id="1297742"/>
    <lineage>
        <taxon>Bacteria</taxon>
        <taxon>Pseudomonadati</taxon>
        <taxon>Myxococcota</taxon>
        <taxon>Myxococcia</taxon>
        <taxon>Myxococcales</taxon>
        <taxon>Cystobacterineae</taxon>
        <taxon>Myxococcaceae</taxon>
        <taxon>Pseudomyxococcus</taxon>
    </lineage>
</organism>
<keyword evidence="4" id="KW-1185">Reference proteome</keyword>
<dbReference type="RefSeq" id="WP_002635328.1">
    <property type="nucleotide sequence ID" value="NZ_CP012109.1"/>
</dbReference>
<dbReference type="PATRIC" id="fig|1297742.4.peg.5819"/>
<protein>
    <recommendedName>
        <fullName evidence="5">AgmX/PglI C-terminal domain-containing protein</fullName>
    </recommendedName>
</protein>
<evidence type="ECO:0000256" key="2">
    <source>
        <dbReference type="SAM" id="Phobius"/>
    </source>
</evidence>
<dbReference type="AlphaFoldDB" id="A0A0H4WZE1"/>
<sequence length="218" mass="23167">MSDRSSLIRWLVIPGVSLGVLILSAALSYWLTRPVHVEPPPPEPPPPVEAPPAAPQPDVRAIPTPGLTPPDTTPPPVLPPPSFPSSQRVVPTPPPPSGDPRRVVEVEPVIESTSGRIHADDIRAAIQAVTPLVQQCFEDAAQRNRGPQTVKLRFTVEAGREGGVMSAGELVSSTIPDPFVQACALDSLLDVRFPAPFGGGKAQVVYPFEFRVPGDTGR</sequence>
<dbReference type="STRING" id="1297742.A176_005723"/>
<keyword evidence="2" id="KW-0812">Transmembrane</keyword>
<dbReference type="EMBL" id="CP012109">
    <property type="protein sequence ID" value="AKQ68811.1"/>
    <property type="molecule type" value="Genomic_DNA"/>
</dbReference>
<feature type="region of interest" description="Disordered" evidence="1">
    <location>
        <begin position="39"/>
        <end position="102"/>
    </location>
</feature>
<name>A0A0H4WZE1_9BACT</name>
<feature type="compositionally biased region" description="Pro residues" evidence="1">
    <location>
        <begin position="39"/>
        <end position="55"/>
    </location>
</feature>
<evidence type="ECO:0000256" key="1">
    <source>
        <dbReference type="SAM" id="MobiDB-lite"/>
    </source>
</evidence>
<feature type="transmembrane region" description="Helical" evidence="2">
    <location>
        <begin position="7"/>
        <end position="31"/>
    </location>
</feature>
<keyword evidence="2" id="KW-1133">Transmembrane helix</keyword>
<dbReference type="Proteomes" id="UP000009026">
    <property type="component" value="Chromosome"/>
</dbReference>